<evidence type="ECO:0000256" key="5">
    <source>
        <dbReference type="RuleBase" id="RU362121"/>
    </source>
</evidence>
<dbReference type="InterPro" id="IPR050668">
    <property type="entry name" value="Cytochrome_b5"/>
</dbReference>
<evidence type="ECO:0000259" key="6">
    <source>
        <dbReference type="PROSITE" id="PS50255"/>
    </source>
</evidence>
<evidence type="ECO:0000256" key="2">
    <source>
        <dbReference type="ARBA" id="ARBA00022723"/>
    </source>
</evidence>
<reference evidence="7" key="1">
    <citation type="submission" date="2023-03" db="EMBL/GenBank/DDBJ databases">
        <authorList>
            <person name="Julca I."/>
        </authorList>
    </citation>
    <scope>NUCLEOTIDE SEQUENCE</scope>
</reference>
<protein>
    <submittedName>
        <fullName evidence="7">OLC1v1016944C1</fullName>
    </submittedName>
</protein>
<keyword evidence="1 5" id="KW-0349">Heme</keyword>
<dbReference type="InterPro" id="IPR018506">
    <property type="entry name" value="Cyt_B5_heme-BS"/>
</dbReference>
<dbReference type="GO" id="GO:0046872">
    <property type="term" value="F:metal ion binding"/>
    <property type="evidence" value="ECO:0007669"/>
    <property type="project" value="UniProtKB-UniRule"/>
</dbReference>
<dbReference type="Proteomes" id="UP001161247">
    <property type="component" value="Chromosome 8"/>
</dbReference>
<dbReference type="SMART" id="SM01117">
    <property type="entry name" value="Cyt-b5"/>
    <property type="match status" value="1"/>
</dbReference>
<evidence type="ECO:0000256" key="3">
    <source>
        <dbReference type="ARBA" id="ARBA00023004"/>
    </source>
</evidence>
<dbReference type="GO" id="GO:0020037">
    <property type="term" value="F:heme binding"/>
    <property type="evidence" value="ECO:0007669"/>
    <property type="project" value="UniProtKB-UniRule"/>
</dbReference>
<dbReference type="PANTHER" id="PTHR19359:SF14">
    <property type="entry name" value="CYTOCHROME B5 A"/>
    <property type="match status" value="1"/>
</dbReference>
<evidence type="ECO:0000256" key="4">
    <source>
        <dbReference type="ARBA" id="ARBA00038168"/>
    </source>
</evidence>
<evidence type="ECO:0000313" key="8">
    <source>
        <dbReference type="Proteomes" id="UP001161247"/>
    </source>
</evidence>
<dbReference type="Pfam" id="PF00173">
    <property type="entry name" value="Cyt-b5"/>
    <property type="match status" value="1"/>
</dbReference>
<dbReference type="EMBL" id="OX459125">
    <property type="protein sequence ID" value="CAI9115929.1"/>
    <property type="molecule type" value="Genomic_DNA"/>
</dbReference>
<dbReference type="InterPro" id="IPR036400">
    <property type="entry name" value="Cyt_B5-like_heme/steroid_sf"/>
</dbReference>
<evidence type="ECO:0000256" key="1">
    <source>
        <dbReference type="ARBA" id="ARBA00022617"/>
    </source>
</evidence>
<dbReference type="GO" id="GO:0016020">
    <property type="term" value="C:membrane"/>
    <property type="evidence" value="ECO:0007669"/>
    <property type="project" value="TreeGrafter"/>
</dbReference>
<dbReference type="PROSITE" id="PS00191">
    <property type="entry name" value="CYTOCHROME_B5_1"/>
    <property type="match status" value="1"/>
</dbReference>
<dbReference type="PANTHER" id="PTHR19359">
    <property type="entry name" value="CYTOCHROME B5"/>
    <property type="match status" value="1"/>
</dbReference>
<comment type="similarity">
    <text evidence="4 5">Belongs to the cytochrome b5 family.</text>
</comment>
<keyword evidence="8" id="KW-1185">Reference proteome</keyword>
<feature type="domain" description="Cytochrome b5 heme-binding" evidence="6">
    <location>
        <begin position="181"/>
        <end position="238"/>
    </location>
</feature>
<keyword evidence="3 5" id="KW-0408">Iron</keyword>
<dbReference type="SUPFAM" id="SSF55856">
    <property type="entry name" value="Cytochrome b5-like heme/steroid binding domain"/>
    <property type="match status" value="1"/>
</dbReference>
<evidence type="ECO:0000313" key="7">
    <source>
        <dbReference type="EMBL" id="CAI9115929.1"/>
    </source>
</evidence>
<gene>
    <name evidence="7" type="ORF">OLC1_LOCUS22355</name>
</gene>
<dbReference type="Gene3D" id="3.10.120.10">
    <property type="entry name" value="Cytochrome b5-like heme/steroid binding domain"/>
    <property type="match status" value="1"/>
</dbReference>
<dbReference type="InterPro" id="IPR001199">
    <property type="entry name" value="Cyt_B5-like_heme/steroid-bd"/>
</dbReference>
<organism evidence="7 8">
    <name type="scientific">Oldenlandia corymbosa var. corymbosa</name>
    <dbReference type="NCBI Taxonomy" id="529605"/>
    <lineage>
        <taxon>Eukaryota</taxon>
        <taxon>Viridiplantae</taxon>
        <taxon>Streptophyta</taxon>
        <taxon>Embryophyta</taxon>
        <taxon>Tracheophyta</taxon>
        <taxon>Spermatophyta</taxon>
        <taxon>Magnoliopsida</taxon>
        <taxon>eudicotyledons</taxon>
        <taxon>Gunneridae</taxon>
        <taxon>Pentapetalae</taxon>
        <taxon>asterids</taxon>
        <taxon>lamiids</taxon>
        <taxon>Gentianales</taxon>
        <taxon>Rubiaceae</taxon>
        <taxon>Rubioideae</taxon>
        <taxon>Spermacoceae</taxon>
        <taxon>Hedyotis-Oldenlandia complex</taxon>
        <taxon>Oldenlandia</taxon>
    </lineage>
</organism>
<sequence length="300" mass="32671">MPSLMKCVERVCWEIVTISRAWCSEKTKFICTLNCHVEGCRLVTLVCRYGMSSGVAGCTQVASKSVESRMEAQVQLMKSQIDYLHDALAEGLVFDAEDGDQRTCIFRTKCSVGWSNEVDLVIDGYPPLKKDLALAVVLASVGDLEVSKSDNPAVRQRSTKELFGMPLNILGLGAGGGCGVGSKLERVINVTKFMGEHPGGEEVLIEQAGKDATEEYEAIGHGKAAQALLLKCQVGRLEGYKFAQEDVEADGEGKKGNPKKAKGMKAVLIKEDPPPKYAVFLEYFIPLAIALSYFTYQCLI</sequence>
<name>A0AAV1E8D5_OLDCO</name>
<dbReference type="AlphaFoldDB" id="A0AAV1E8D5"/>
<dbReference type="PRINTS" id="PR00363">
    <property type="entry name" value="CYTOCHROMEB5"/>
</dbReference>
<keyword evidence="2 5" id="KW-0479">Metal-binding</keyword>
<accession>A0AAV1E8D5</accession>
<proteinExistence type="inferred from homology"/>
<dbReference type="PROSITE" id="PS50255">
    <property type="entry name" value="CYTOCHROME_B5_2"/>
    <property type="match status" value="1"/>
</dbReference>